<evidence type="ECO:0000256" key="1">
    <source>
        <dbReference type="SAM" id="SignalP"/>
    </source>
</evidence>
<proteinExistence type="predicted"/>
<gene>
    <name evidence="2" type="ORF">CWE08_05960</name>
</gene>
<dbReference type="OrthoDB" id="6238689at2"/>
<keyword evidence="3" id="KW-1185">Reference proteome</keyword>
<evidence type="ECO:0008006" key="4">
    <source>
        <dbReference type="Google" id="ProtNLM"/>
    </source>
</evidence>
<evidence type="ECO:0000313" key="3">
    <source>
        <dbReference type="Proteomes" id="UP000288395"/>
    </source>
</evidence>
<protein>
    <recommendedName>
        <fullName evidence="4">Toxin co-regulated pilus biosynthesis protein Q C-terminal domain-containing protein</fullName>
    </recommendedName>
</protein>
<feature type="chain" id="PRO_5019050325" description="Toxin co-regulated pilus biosynthesis protein Q C-terminal domain-containing protein" evidence="1">
    <location>
        <begin position="26"/>
        <end position="134"/>
    </location>
</feature>
<dbReference type="AlphaFoldDB" id="A0A432VX47"/>
<organism evidence="2 3">
    <name type="scientific">Aliidiomarina iranensis</name>
    <dbReference type="NCBI Taxonomy" id="1434071"/>
    <lineage>
        <taxon>Bacteria</taxon>
        <taxon>Pseudomonadati</taxon>
        <taxon>Pseudomonadota</taxon>
        <taxon>Gammaproteobacteria</taxon>
        <taxon>Alteromonadales</taxon>
        <taxon>Idiomarinaceae</taxon>
        <taxon>Aliidiomarina</taxon>
    </lineage>
</organism>
<dbReference type="EMBL" id="PIPJ01000003">
    <property type="protein sequence ID" value="RUO21135.1"/>
    <property type="molecule type" value="Genomic_DNA"/>
</dbReference>
<name>A0A432VX47_9GAMM</name>
<sequence>MHLNLSKVSASSCFLLLFGNVDALAFSLPDCPPLNLQAFSKSANSVFENSQWAEIELKPGLLRPQLEQLLKEHWGIQNIVWYAEDGHYWPTRYAMRAATWDELLNTLIAPYHLKVTLHANHTAVVDYLFDKKGG</sequence>
<feature type="signal peptide" evidence="1">
    <location>
        <begin position="1"/>
        <end position="25"/>
    </location>
</feature>
<dbReference type="RefSeq" id="WP_126766701.1">
    <property type="nucleotide sequence ID" value="NZ_PIPJ01000003.1"/>
</dbReference>
<dbReference type="Proteomes" id="UP000288395">
    <property type="component" value="Unassembled WGS sequence"/>
</dbReference>
<comment type="caution">
    <text evidence="2">The sequence shown here is derived from an EMBL/GenBank/DDBJ whole genome shotgun (WGS) entry which is preliminary data.</text>
</comment>
<accession>A0A432VX47</accession>
<evidence type="ECO:0000313" key="2">
    <source>
        <dbReference type="EMBL" id="RUO21135.1"/>
    </source>
</evidence>
<reference evidence="3" key="1">
    <citation type="journal article" date="2018" name="Front. Microbiol.">
        <title>Genome-Based Analysis Reveals the Taxonomy and Diversity of the Family Idiomarinaceae.</title>
        <authorList>
            <person name="Liu Y."/>
            <person name="Lai Q."/>
            <person name="Shao Z."/>
        </authorList>
    </citation>
    <scope>NUCLEOTIDE SEQUENCE [LARGE SCALE GENOMIC DNA]</scope>
    <source>
        <strain evidence="3">GBPy7</strain>
    </source>
</reference>
<keyword evidence="1" id="KW-0732">Signal</keyword>